<organism evidence="2 3">
    <name type="scientific">Salix dunnii</name>
    <dbReference type="NCBI Taxonomy" id="1413687"/>
    <lineage>
        <taxon>Eukaryota</taxon>
        <taxon>Viridiplantae</taxon>
        <taxon>Streptophyta</taxon>
        <taxon>Embryophyta</taxon>
        <taxon>Tracheophyta</taxon>
        <taxon>Spermatophyta</taxon>
        <taxon>Magnoliopsida</taxon>
        <taxon>eudicotyledons</taxon>
        <taxon>Gunneridae</taxon>
        <taxon>Pentapetalae</taxon>
        <taxon>rosids</taxon>
        <taxon>fabids</taxon>
        <taxon>Malpighiales</taxon>
        <taxon>Salicaceae</taxon>
        <taxon>Saliceae</taxon>
        <taxon>Salix</taxon>
    </lineage>
</organism>
<feature type="region of interest" description="Disordered" evidence="1">
    <location>
        <begin position="42"/>
        <end position="65"/>
    </location>
</feature>
<comment type="caution">
    <text evidence="2">The sequence shown here is derived from an EMBL/GenBank/DDBJ whole genome shotgun (WGS) entry which is preliminary data.</text>
</comment>
<evidence type="ECO:0000313" key="2">
    <source>
        <dbReference type="EMBL" id="KAF9679381.1"/>
    </source>
</evidence>
<evidence type="ECO:0000256" key="1">
    <source>
        <dbReference type="SAM" id="MobiDB-lite"/>
    </source>
</evidence>
<keyword evidence="3" id="KW-1185">Reference proteome</keyword>
<feature type="compositionally biased region" description="Polar residues" evidence="1">
    <location>
        <begin position="56"/>
        <end position="65"/>
    </location>
</feature>
<sequence length="121" mass="13481">MLLSERIFASADETQVRKPEHKLFIRGYIDIKSSKRSFPKEESRIGKAAKARVTPQRGQQTFSTSTNVGASSSVLLFSASLNRLLPNPLLPSAITFNSNFDYIQFPRCRNSAKSPISFDVA</sequence>
<name>A0A835K4U1_9ROSI</name>
<dbReference type="EMBL" id="JADGMS010000006">
    <property type="protein sequence ID" value="KAF9679381.1"/>
    <property type="molecule type" value="Genomic_DNA"/>
</dbReference>
<gene>
    <name evidence="2" type="ORF">SADUNF_Sadunf06G0009300</name>
</gene>
<reference evidence="2 3" key="1">
    <citation type="submission" date="2020-10" db="EMBL/GenBank/DDBJ databases">
        <title>Plant Genome Project.</title>
        <authorList>
            <person name="Zhang R.-G."/>
        </authorList>
    </citation>
    <scope>NUCLEOTIDE SEQUENCE [LARGE SCALE GENOMIC DNA]</scope>
    <source>
        <strain evidence="2">FAFU-HL-1</strain>
        <tissue evidence="2">Leaf</tissue>
    </source>
</reference>
<proteinExistence type="predicted"/>
<evidence type="ECO:0000313" key="3">
    <source>
        <dbReference type="Proteomes" id="UP000657918"/>
    </source>
</evidence>
<protein>
    <submittedName>
        <fullName evidence="2">Uncharacterized protein</fullName>
    </submittedName>
</protein>
<dbReference type="Proteomes" id="UP000657918">
    <property type="component" value="Unassembled WGS sequence"/>
</dbReference>
<accession>A0A835K4U1</accession>
<dbReference type="AlphaFoldDB" id="A0A835K4U1"/>